<sequence>MGLHVFSLETVHSSIWPSSKPLAADFHPLYLGRSRCRVHLQTPNKTSNQKGTYALQLYLSAQQNCFDARNLDKRL</sequence>
<accession>A0A2P2KGU1</accession>
<reference evidence="1" key="1">
    <citation type="submission" date="2018-02" db="EMBL/GenBank/DDBJ databases">
        <title>Rhizophora mucronata_Transcriptome.</title>
        <authorList>
            <person name="Meera S.P."/>
            <person name="Sreeshan A."/>
            <person name="Augustine A."/>
        </authorList>
    </citation>
    <scope>NUCLEOTIDE SEQUENCE</scope>
    <source>
        <tissue evidence="1">Leaf</tissue>
    </source>
</reference>
<proteinExistence type="predicted"/>
<protein>
    <submittedName>
        <fullName evidence="1">Uncharacterized protein</fullName>
    </submittedName>
</protein>
<evidence type="ECO:0000313" key="1">
    <source>
        <dbReference type="EMBL" id="MBX04949.1"/>
    </source>
</evidence>
<dbReference type="EMBL" id="GGEC01024465">
    <property type="protein sequence ID" value="MBX04949.1"/>
    <property type="molecule type" value="Transcribed_RNA"/>
</dbReference>
<name>A0A2P2KGU1_RHIMU</name>
<dbReference type="AlphaFoldDB" id="A0A2P2KGU1"/>
<organism evidence="1">
    <name type="scientific">Rhizophora mucronata</name>
    <name type="common">Asiatic mangrove</name>
    <dbReference type="NCBI Taxonomy" id="61149"/>
    <lineage>
        <taxon>Eukaryota</taxon>
        <taxon>Viridiplantae</taxon>
        <taxon>Streptophyta</taxon>
        <taxon>Embryophyta</taxon>
        <taxon>Tracheophyta</taxon>
        <taxon>Spermatophyta</taxon>
        <taxon>Magnoliopsida</taxon>
        <taxon>eudicotyledons</taxon>
        <taxon>Gunneridae</taxon>
        <taxon>Pentapetalae</taxon>
        <taxon>rosids</taxon>
        <taxon>fabids</taxon>
        <taxon>Malpighiales</taxon>
        <taxon>Rhizophoraceae</taxon>
        <taxon>Rhizophora</taxon>
    </lineage>
</organism>